<dbReference type="EMBL" id="JAJSOF020000001">
    <property type="protein sequence ID" value="KAJ4450773.1"/>
    <property type="molecule type" value="Genomic_DNA"/>
</dbReference>
<evidence type="ECO:0000256" key="1">
    <source>
        <dbReference type="SAM" id="MobiDB-lite"/>
    </source>
</evidence>
<organism evidence="2 3">
    <name type="scientific">Periplaneta americana</name>
    <name type="common">American cockroach</name>
    <name type="synonym">Blatta americana</name>
    <dbReference type="NCBI Taxonomy" id="6978"/>
    <lineage>
        <taxon>Eukaryota</taxon>
        <taxon>Metazoa</taxon>
        <taxon>Ecdysozoa</taxon>
        <taxon>Arthropoda</taxon>
        <taxon>Hexapoda</taxon>
        <taxon>Insecta</taxon>
        <taxon>Pterygota</taxon>
        <taxon>Neoptera</taxon>
        <taxon>Polyneoptera</taxon>
        <taxon>Dictyoptera</taxon>
        <taxon>Blattodea</taxon>
        <taxon>Blattoidea</taxon>
        <taxon>Blattidae</taxon>
        <taxon>Blattinae</taxon>
        <taxon>Periplaneta</taxon>
    </lineage>
</organism>
<keyword evidence="3" id="KW-1185">Reference proteome</keyword>
<dbReference type="PANTHER" id="PTHR46060:SF1">
    <property type="entry name" value="MARINER MOS1 TRANSPOSASE-LIKE PROTEIN"/>
    <property type="match status" value="1"/>
</dbReference>
<feature type="region of interest" description="Disordered" evidence="1">
    <location>
        <begin position="263"/>
        <end position="294"/>
    </location>
</feature>
<proteinExistence type="predicted"/>
<name>A0ABQ8TWR1_PERAM</name>
<feature type="compositionally biased region" description="Basic residues" evidence="1">
    <location>
        <begin position="285"/>
        <end position="294"/>
    </location>
</feature>
<dbReference type="InterPro" id="IPR035901">
    <property type="entry name" value="GIY-YIG_endonuc_sf"/>
</dbReference>
<dbReference type="Proteomes" id="UP001148838">
    <property type="component" value="Unassembled WGS sequence"/>
</dbReference>
<protein>
    <recommendedName>
        <fullName evidence="4">HTH psq-type domain-containing protein</fullName>
    </recommendedName>
</protein>
<sequence>MEFQATDAYSSLERTKVKYRINSDSGVEKNSLLSKNLKVRIYKTVILPVVLYGCETWTLTLREEHRLRVFENKVLRKIFGAKRDEVTGEWRKIHNAELHTLYSSPDIIRNIKSRRLRWEGHVARMGESRNAYRVTNNTLQKHLNTQTTQTNKYNHTGVYKVKCNTCNNFYKGQTGRSFQTRYKEHITAITKLQNTSTYAEHITNANHTYRDINTDMEILHIQSKSQKLNSLEQYEIYRHTKTHPNEILNTQLNFRTHTLFDSTLHYTNTPPQTPNKRRQDQQRPVPKKINNRSKHVNQCERPKIMFTKLEQCSWIKIEVARGRSAQECFQGLRESCGDAALPYRTVTRWAKAFREGLVGSAVKLMFIVAYDIDGVILHHAVPPRQTVNADGKRRFLQHHLRPALRRKRRHLVVQNPIILHDNARSHTAAAVKDLLRRWQWEILEHPPYSPDIAIISEYGTVCIPEKSQNYSDCEDGGHSDNHDGLLAKYCGHSVKEHCATHMKRFVSEERLLQLLIREKRMGYLAASKRFSVPRSTLFDYVRSNSEPTKAVKSKLGRKPILPASLEEKLVDYVLMMERKYFG</sequence>
<dbReference type="Gene3D" id="3.40.1440.10">
    <property type="entry name" value="GIY-YIG endonuclease"/>
    <property type="match status" value="1"/>
</dbReference>
<evidence type="ECO:0000313" key="2">
    <source>
        <dbReference type="EMBL" id="KAJ4450773.1"/>
    </source>
</evidence>
<gene>
    <name evidence="2" type="ORF">ANN_02203</name>
</gene>
<dbReference type="InterPro" id="IPR036397">
    <property type="entry name" value="RNaseH_sf"/>
</dbReference>
<comment type="caution">
    <text evidence="2">The sequence shown here is derived from an EMBL/GenBank/DDBJ whole genome shotgun (WGS) entry which is preliminary data.</text>
</comment>
<dbReference type="InterPro" id="IPR052709">
    <property type="entry name" value="Transposase-MT_Hybrid"/>
</dbReference>
<dbReference type="Gene3D" id="3.30.420.10">
    <property type="entry name" value="Ribonuclease H-like superfamily/Ribonuclease H"/>
    <property type="match status" value="1"/>
</dbReference>
<reference evidence="2 3" key="1">
    <citation type="journal article" date="2022" name="Allergy">
        <title>Genome assembly and annotation of Periplaneta americana reveal a comprehensive cockroach allergen profile.</title>
        <authorList>
            <person name="Wang L."/>
            <person name="Xiong Q."/>
            <person name="Saelim N."/>
            <person name="Wang L."/>
            <person name="Nong W."/>
            <person name="Wan A.T."/>
            <person name="Shi M."/>
            <person name="Liu X."/>
            <person name="Cao Q."/>
            <person name="Hui J.H.L."/>
            <person name="Sookrung N."/>
            <person name="Leung T.F."/>
            <person name="Tungtrongchitr A."/>
            <person name="Tsui S.K.W."/>
        </authorList>
    </citation>
    <scope>NUCLEOTIDE SEQUENCE [LARGE SCALE GENOMIC DNA]</scope>
    <source>
        <strain evidence="2">PWHHKU_190912</strain>
    </source>
</reference>
<evidence type="ECO:0008006" key="4">
    <source>
        <dbReference type="Google" id="ProtNLM"/>
    </source>
</evidence>
<evidence type="ECO:0000313" key="3">
    <source>
        <dbReference type="Proteomes" id="UP001148838"/>
    </source>
</evidence>
<accession>A0ABQ8TWR1</accession>
<dbReference type="PANTHER" id="PTHR46060">
    <property type="entry name" value="MARINER MOS1 TRANSPOSASE-LIKE PROTEIN"/>
    <property type="match status" value="1"/>
</dbReference>